<dbReference type="STRING" id="1245526.SAMN05216580_1684"/>
<protein>
    <recommendedName>
        <fullName evidence="4">Transcription antitermination protein RfaH</fullName>
    </recommendedName>
</protein>
<dbReference type="NCBIfam" id="NF006534">
    <property type="entry name" value="PRK09014.1"/>
    <property type="match status" value="1"/>
</dbReference>
<evidence type="ECO:0000256" key="3">
    <source>
        <dbReference type="ARBA" id="ARBA00023163"/>
    </source>
</evidence>
<dbReference type="CDD" id="cd09892">
    <property type="entry name" value="NGN_SP_RfaH"/>
    <property type="match status" value="1"/>
</dbReference>
<dbReference type="HAMAP" id="MF_00951">
    <property type="entry name" value="RfaH"/>
    <property type="match status" value="1"/>
</dbReference>
<dbReference type="PANTHER" id="PTHR30265:SF7">
    <property type="entry name" value="TRANSCRIPTION ANTITERMINATION PROTEIN RFAH"/>
    <property type="match status" value="1"/>
</dbReference>
<sequence length="165" mass="18671">MDSEAESNWYLVQCKPRQDARAQEHLERQGVCCYRPQHKRERLLKGQRQVVEESLFPGYLFIRMSSQDNWMPLRSTRGVARIVSFGGVPLPVADSLIRQLQARETSVSVASALSPGDAVRLEGGALDGLEAIFVCMDGVERVVLLLRLLQQERQVRAPLHMVRKS</sequence>
<evidence type="ECO:0000313" key="7">
    <source>
        <dbReference type="Proteomes" id="UP000243063"/>
    </source>
</evidence>
<dbReference type="Gene3D" id="3.30.70.940">
    <property type="entry name" value="NusG, N-terminal domain"/>
    <property type="match status" value="1"/>
</dbReference>
<dbReference type="InterPro" id="IPR010215">
    <property type="entry name" value="Transcription_antiterm_RfaH"/>
</dbReference>
<keyword evidence="7" id="KW-1185">Reference proteome</keyword>
<comment type="function">
    <text evidence="4">Enhances distal genes transcription elongation in a specialized subset of operons that encode extracytoplasmic components.</text>
</comment>
<keyword evidence="2 4" id="KW-0805">Transcription regulation</keyword>
<dbReference type="Proteomes" id="UP000243063">
    <property type="component" value="Chromosome I"/>
</dbReference>
<gene>
    <name evidence="4" type="primary">rfaH</name>
    <name evidence="6" type="ORF">SAMN05216580_1684</name>
</gene>
<proteinExistence type="inferred from homology"/>
<accession>A0A1H2GB04</accession>
<dbReference type="Pfam" id="PF02357">
    <property type="entry name" value="NusG"/>
    <property type="match status" value="1"/>
</dbReference>
<reference evidence="7" key="1">
    <citation type="submission" date="2016-10" db="EMBL/GenBank/DDBJ databases">
        <authorList>
            <person name="Varghese N."/>
            <person name="Submissions S."/>
        </authorList>
    </citation>
    <scope>NUCLEOTIDE SEQUENCE [LARGE SCALE GENOMIC DNA]</scope>
    <source>
        <strain evidence="7">CCTCC 2012022</strain>
    </source>
</reference>
<feature type="domain" description="NusG-like N-terminal" evidence="5">
    <location>
        <begin position="6"/>
        <end position="104"/>
    </location>
</feature>
<dbReference type="EMBL" id="LT629780">
    <property type="protein sequence ID" value="SDU16720.1"/>
    <property type="molecule type" value="Genomic_DNA"/>
</dbReference>
<keyword evidence="4" id="KW-0238">DNA-binding</keyword>
<evidence type="ECO:0000313" key="6">
    <source>
        <dbReference type="EMBL" id="SDU16720.1"/>
    </source>
</evidence>
<comment type="subunit">
    <text evidence="4">Interacts with both the nontemplate DNA and the RNA polymerase (RNAP).</text>
</comment>
<dbReference type="GO" id="GO:0001073">
    <property type="term" value="F:transcription antitermination factor activity, DNA binding"/>
    <property type="evidence" value="ECO:0007669"/>
    <property type="project" value="UniProtKB-UniRule"/>
</dbReference>
<evidence type="ECO:0000259" key="5">
    <source>
        <dbReference type="SMART" id="SM00738"/>
    </source>
</evidence>
<dbReference type="InterPro" id="IPR036735">
    <property type="entry name" value="NGN_dom_sf"/>
</dbReference>
<dbReference type="InterPro" id="IPR006645">
    <property type="entry name" value="NGN-like_dom"/>
</dbReference>
<dbReference type="OrthoDB" id="9790639at2"/>
<organism evidence="6 7">
    <name type="scientific">Geopseudomonas guangdongensis</name>
    <dbReference type="NCBI Taxonomy" id="1245526"/>
    <lineage>
        <taxon>Bacteria</taxon>
        <taxon>Pseudomonadati</taxon>
        <taxon>Pseudomonadota</taxon>
        <taxon>Gammaproteobacteria</taxon>
        <taxon>Pseudomonadales</taxon>
        <taxon>Pseudomonadaceae</taxon>
        <taxon>Geopseudomonas</taxon>
    </lineage>
</organism>
<name>A0A1H2GB04_9GAMM</name>
<evidence type="ECO:0000256" key="4">
    <source>
        <dbReference type="HAMAP-Rule" id="MF_00951"/>
    </source>
</evidence>
<dbReference type="SUPFAM" id="SSF82679">
    <property type="entry name" value="N-utilization substance G protein NusG, N-terminal domain"/>
    <property type="match status" value="1"/>
</dbReference>
<dbReference type="RefSeq" id="WP_090213573.1">
    <property type="nucleotide sequence ID" value="NZ_LT629780.1"/>
</dbReference>
<dbReference type="GO" id="GO:0005829">
    <property type="term" value="C:cytosol"/>
    <property type="evidence" value="ECO:0007669"/>
    <property type="project" value="TreeGrafter"/>
</dbReference>
<dbReference type="InterPro" id="IPR043425">
    <property type="entry name" value="NusG-like"/>
</dbReference>
<dbReference type="PANTHER" id="PTHR30265">
    <property type="entry name" value="RHO-INTERACTING TRANSCRIPTION TERMINATION FACTOR NUSG"/>
    <property type="match status" value="1"/>
</dbReference>
<dbReference type="AlphaFoldDB" id="A0A1H2GB04"/>
<evidence type="ECO:0000256" key="2">
    <source>
        <dbReference type="ARBA" id="ARBA00023015"/>
    </source>
</evidence>
<dbReference type="GO" id="GO:0006354">
    <property type="term" value="P:DNA-templated transcription elongation"/>
    <property type="evidence" value="ECO:0007669"/>
    <property type="project" value="InterPro"/>
</dbReference>
<keyword evidence="3 4" id="KW-0804">Transcription</keyword>
<keyword evidence="1 4" id="KW-0889">Transcription antitermination</keyword>
<evidence type="ECO:0000256" key="1">
    <source>
        <dbReference type="ARBA" id="ARBA00022814"/>
    </source>
</evidence>
<comment type="similarity">
    <text evidence="4">Belongs to the RfaH family.</text>
</comment>
<dbReference type="GO" id="GO:0003677">
    <property type="term" value="F:DNA binding"/>
    <property type="evidence" value="ECO:0007669"/>
    <property type="project" value="UniProtKB-UniRule"/>
</dbReference>
<dbReference type="SMART" id="SM00738">
    <property type="entry name" value="NGN"/>
    <property type="match status" value="1"/>
</dbReference>
<dbReference type="NCBIfam" id="TIGR01955">
    <property type="entry name" value="RfaH"/>
    <property type="match status" value="1"/>
</dbReference>